<dbReference type="AlphaFoldDB" id="A0AAJ7RHL4"/>
<name>A0AAJ7RHL4_CEPCN</name>
<accession>A0AAJ7RHL4</accession>
<evidence type="ECO:0000313" key="2">
    <source>
        <dbReference type="RefSeq" id="XP_024940769.1"/>
    </source>
</evidence>
<evidence type="ECO:0000313" key="1">
    <source>
        <dbReference type="Proteomes" id="UP000694920"/>
    </source>
</evidence>
<gene>
    <name evidence="2" type="primary">LOC112494347</name>
</gene>
<dbReference type="GeneID" id="112494347"/>
<dbReference type="InterPro" id="IPR036691">
    <property type="entry name" value="Endo/exonu/phosph_ase_sf"/>
</dbReference>
<sequence>MADSVEEDLANGEDLFVEELEITDVQSVNKELTNKKCIIVSVNIRSLNANIDKLNVFINSLDNKPSVIICTESWNLHGLAICNLNGYDSYFNESKINKADGVVFFVKKGLNNEITHETVENLKVISCLFTCGSEKIKISGVYRCHDYKKEIFIKNVLSYLILNKRFRNHYIFGDFNIDMINTDEDAQNFLYNFLEYHYTSFFQKITRPNDNNVNGGTCIDNCFAKTTLTCKSYKINQVVCDHFPLFITIDKNIDNIPHVTQDKFLNYKKLNKLAQIQLWHKLLSIQDPDMATNVLIDMIKTITVKAQTKKNRFKDKNIARKNWITQGIVISCNTKEILYNMWKANPENTILRQNFKNM</sequence>
<proteinExistence type="predicted"/>
<organism evidence="1 2">
    <name type="scientific">Cephus cinctus</name>
    <name type="common">Wheat stem sawfly</name>
    <dbReference type="NCBI Taxonomy" id="211228"/>
    <lineage>
        <taxon>Eukaryota</taxon>
        <taxon>Metazoa</taxon>
        <taxon>Ecdysozoa</taxon>
        <taxon>Arthropoda</taxon>
        <taxon>Hexapoda</taxon>
        <taxon>Insecta</taxon>
        <taxon>Pterygota</taxon>
        <taxon>Neoptera</taxon>
        <taxon>Endopterygota</taxon>
        <taxon>Hymenoptera</taxon>
        <taxon>Cephoidea</taxon>
        <taxon>Cephidae</taxon>
        <taxon>Cephus</taxon>
    </lineage>
</organism>
<dbReference type="RefSeq" id="XP_024940769.1">
    <property type="nucleotide sequence ID" value="XM_025085001.1"/>
</dbReference>
<protein>
    <submittedName>
        <fullName evidence="2">Uncharacterized protein LOC112494347</fullName>
    </submittedName>
</protein>
<keyword evidence="1" id="KW-1185">Reference proteome</keyword>
<dbReference type="Gene3D" id="3.60.10.10">
    <property type="entry name" value="Endonuclease/exonuclease/phosphatase"/>
    <property type="match status" value="1"/>
</dbReference>
<dbReference type="Proteomes" id="UP000694920">
    <property type="component" value="Unplaced"/>
</dbReference>
<reference evidence="2" key="1">
    <citation type="submission" date="2025-08" db="UniProtKB">
        <authorList>
            <consortium name="RefSeq"/>
        </authorList>
    </citation>
    <scope>IDENTIFICATION</scope>
</reference>
<dbReference type="KEGG" id="ccin:112494347"/>
<dbReference type="SUPFAM" id="SSF56219">
    <property type="entry name" value="DNase I-like"/>
    <property type="match status" value="1"/>
</dbReference>